<evidence type="ECO:0000256" key="1">
    <source>
        <dbReference type="ARBA" id="ARBA00005964"/>
    </source>
</evidence>
<dbReference type="RefSeq" id="WP_339093247.1">
    <property type="nucleotide sequence ID" value="NZ_LR743508.1"/>
</dbReference>
<evidence type="ECO:0000256" key="2">
    <source>
        <dbReference type="ARBA" id="ARBA00022801"/>
    </source>
</evidence>
<comment type="similarity">
    <text evidence="1 3">Belongs to the type-B carboxylesterase/lipase family.</text>
</comment>
<dbReference type="PANTHER" id="PTHR11559">
    <property type="entry name" value="CARBOXYLESTERASE"/>
    <property type="match status" value="1"/>
</dbReference>
<accession>A0A679JSR1</accession>
<dbReference type="GO" id="GO:0016787">
    <property type="term" value="F:hydrolase activity"/>
    <property type="evidence" value="ECO:0007669"/>
    <property type="project" value="UniProtKB-KW"/>
</dbReference>
<dbReference type="EMBL" id="LR743508">
    <property type="protein sequence ID" value="CAA2109303.1"/>
    <property type="molecule type" value="Genomic_DNA"/>
</dbReference>
<evidence type="ECO:0000256" key="4">
    <source>
        <dbReference type="SAM" id="MobiDB-lite"/>
    </source>
</evidence>
<dbReference type="SUPFAM" id="SSF53474">
    <property type="entry name" value="alpha/beta-Hydrolases"/>
    <property type="match status" value="1"/>
</dbReference>
<keyword evidence="2 3" id="KW-0378">Hydrolase</keyword>
<dbReference type="InterPro" id="IPR019826">
    <property type="entry name" value="Carboxylesterase_B_AS"/>
</dbReference>
<feature type="domain" description="Carboxylesterase type B" evidence="5">
    <location>
        <begin position="70"/>
        <end position="597"/>
    </location>
</feature>
<dbReference type="InterPro" id="IPR002018">
    <property type="entry name" value="CarbesteraseB"/>
</dbReference>
<dbReference type="InterPro" id="IPR029058">
    <property type="entry name" value="AB_hydrolase_fold"/>
</dbReference>
<protein>
    <recommendedName>
        <fullName evidence="3">Carboxylic ester hydrolase</fullName>
        <ecNumber evidence="3">3.1.1.-</ecNumber>
    </recommendedName>
</protein>
<dbReference type="EC" id="3.1.1.-" evidence="3"/>
<dbReference type="AlphaFoldDB" id="A0A679JSR1"/>
<name>A0A679JSR1_VARPD</name>
<feature type="region of interest" description="Disordered" evidence="4">
    <location>
        <begin position="39"/>
        <end position="70"/>
    </location>
</feature>
<dbReference type="PROSITE" id="PS00122">
    <property type="entry name" value="CARBOXYLESTERASE_B_1"/>
    <property type="match status" value="1"/>
</dbReference>
<dbReference type="PROSITE" id="PS00941">
    <property type="entry name" value="CARBOXYLESTERASE_B_2"/>
    <property type="match status" value="1"/>
</dbReference>
<evidence type="ECO:0000259" key="5">
    <source>
        <dbReference type="Pfam" id="PF00135"/>
    </source>
</evidence>
<dbReference type="Pfam" id="PF00135">
    <property type="entry name" value="COesterase"/>
    <property type="match status" value="1"/>
</dbReference>
<dbReference type="InterPro" id="IPR050309">
    <property type="entry name" value="Type-B_Carboxylest/Lipase"/>
</dbReference>
<reference evidence="6" key="1">
    <citation type="submission" date="2019-12" db="EMBL/GenBank/DDBJ databases">
        <authorList>
            <person name="Cremers G."/>
        </authorList>
    </citation>
    <scope>NUCLEOTIDE SEQUENCE</scope>
    <source>
        <strain evidence="6">Vvax</strain>
    </source>
</reference>
<dbReference type="Gene3D" id="3.40.50.1820">
    <property type="entry name" value="alpha/beta hydrolase"/>
    <property type="match status" value="1"/>
</dbReference>
<gene>
    <name evidence="6" type="primary">pnbA_2</name>
    <name evidence="6" type="ORF">VVAX_05574</name>
</gene>
<proteinExistence type="inferred from homology"/>
<evidence type="ECO:0000256" key="3">
    <source>
        <dbReference type="RuleBase" id="RU361235"/>
    </source>
</evidence>
<dbReference type="PROSITE" id="PS51257">
    <property type="entry name" value="PROKAR_LIPOPROTEIN"/>
    <property type="match status" value="1"/>
</dbReference>
<sequence>MKRTRTAIGLKIDRRLPAMLLTLLVLAGCGGGSGGSSGAIDLSGLGTQAPPPAAPADPPSPPPASAPSMQRQTAFGPVVGTDNSATSGTFAWKGVPFAKAPVGDLRWKPPVDPQAWTSPRDAQQFGNACVSTGRLYGPGLNNRYDATIGTTLGQTVGSEDCLYLNVWRPANDTGKLPVIVWVHGGSNITGYTADPVYDGANLARTANAVVVSVNYRLGMFGFMNASSLKNGDPLNDSGNFAILDIVKGLQFVQANIGSFGGDPGNVTLMGQSAGAVNVYAAMTSPLVANAKPALIHRALPISGGISLASELPAGSVATLARASDYAGQWGLLIVYMVIDDGLATDIPSAQAYLSTQSSEQIAAYMRSKSADFVLHTVLTRLAPLGASGSGPIPDGNVVPTSPIAAIKAGKYAKVPVLIGNARDEGKLFPTLFPLAGGTGSARLLSDAQVFSTAFGYQPDAAPQSTLEQWIPSGYLPVNTPGTGFDAVASRLTQIFFGASRASVADALASQQSNLWAYRFDWDEEPAPFDKIYGAAHAFDLPFAFGNFSPSLYAGIMFTKANEPGRLALSNSMMRSIGAFARTGDPNDASLDVVWPAWPATLIFDATPSRQSISVQ</sequence>
<dbReference type="InterPro" id="IPR019819">
    <property type="entry name" value="Carboxylesterase_B_CS"/>
</dbReference>
<feature type="compositionally biased region" description="Pro residues" evidence="4">
    <location>
        <begin position="49"/>
        <end position="65"/>
    </location>
</feature>
<organism evidence="6">
    <name type="scientific">Variovorax paradoxus</name>
    <dbReference type="NCBI Taxonomy" id="34073"/>
    <lineage>
        <taxon>Bacteria</taxon>
        <taxon>Pseudomonadati</taxon>
        <taxon>Pseudomonadota</taxon>
        <taxon>Betaproteobacteria</taxon>
        <taxon>Burkholderiales</taxon>
        <taxon>Comamonadaceae</taxon>
        <taxon>Variovorax</taxon>
    </lineage>
</organism>
<evidence type="ECO:0000313" key="6">
    <source>
        <dbReference type="EMBL" id="CAA2109303.1"/>
    </source>
</evidence>